<reference evidence="1" key="1">
    <citation type="submission" date="2019-05" db="EMBL/GenBank/DDBJ databases">
        <authorList>
            <person name="Lianzixin W."/>
        </authorList>
    </citation>
    <scope>NUCLEOTIDE SEQUENCE</scope>
    <source>
        <strain evidence="1">EC11</strain>
    </source>
</reference>
<evidence type="ECO:0000313" key="1">
    <source>
        <dbReference type="EMBL" id="NHN26746.1"/>
    </source>
</evidence>
<accession>A0ABX0IU58</accession>
<protein>
    <recommendedName>
        <fullName evidence="3">Virion structural protein</fullName>
    </recommendedName>
</protein>
<dbReference type="RefSeq" id="WP_140963067.1">
    <property type="nucleotide sequence ID" value="NZ_VEVQ02000009.1"/>
</dbReference>
<organism evidence="1 2">
    <name type="scientific">Flavobacterium jejuense</name>
    <dbReference type="NCBI Taxonomy" id="1544455"/>
    <lineage>
        <taxon>Bacteria</taxon>
        <taxon>Pseudomonadati</taxon>
        <taxon>Bacteroidota</taxon>
        <taxon>Flavobacteriia</taxon>
        <taxon>Flavobacteriales</taxon>
        <taxon>Flavobacteriaceae</taxon>
        <taxon>Flavobacterium</taxon>
    </lineage>
</organism>
<name>A0ABX0IU58_9FLAO</name>
<dbReference type="EMBL" id="VEVQ02000009">
    <property type="protein sequence ID" value="NHN26746.1"/>
    <property type="molecule type" value="Genomic_DNA"/>
</dbReference>
<proteinExistence type="predicted"/>
<gene>
    <name evidence="1" type="ORF">FIA58_013760</name>
</gene>
<comment type="caution">
    <text evidence="1">The sequence shown here is derived from an EMBL/GenBank/DDBJ whole genome shotgun (WGS) entry which is preliminary data.</text>
</comment>
<keyword evidence="2" id="KW-1185">Reference proteome</keyword>
<dbReference type="Proteomes" id="UP000817854">
    <property type="component" value="Unassembled WGS sequence"/>
</dbReference>
<evidence type="ECO:0008006" key="3">
    <source>
        <dbReference type="Google" id="ProtNLM"/>
    </source>
</evidence>
<reference evidence="1" key="2">
    <citation type="submission" date="2020-02" db="EMBL/GenBank/DDBJ databases">
        <title>Flavobacterium profundi sp. nov., isolated from a deep-sea seamount.</title>
        <authorList>
            <person name="Zhang D.-C."/>
        </authorList>
    </citation>
    <scope>NUCLEOTIDE SEQUENCE</scope>
    <source>
        <strain evidence="1">EC11</strain>
    </source>
</reference>
<sequence>MNINEIEIKVDSAEKLASVAGKPTENFLFAPEFNAVVDKTKELDLLVNKDSIVTIGNDSVIDNDYTYNNYVWRINGNLYNNLDSSIVITINPVTAGFKRKDISYFDTNNLILKLEGIETDGDIVESPTLPPNCLLFKTYDVNDSGVTPVDALIGSDFVKKEWSNFYAYANSGSNQVLPLRPNGIANYTVTNSLLTSISGFDKSLLIDAESLSGLYLGKNLIIWNQTANPITLLNGTAAEIPFNFGSNLVIPSGEKILIFYDGIELRELFKSWSNIYVYSEITDTNLTGTTLETIMNDPILLPDYFINGKGILDFVFSGRRNLNNSSQTIVNVYINSSHSITGATLIGYWFLSTSSLQKNPYITREVVFNETTLSTSATTIPTQTEVGVLNNQQNQNFAISLKDNPFLILTYRNTNTADISVYQKASVKIYKTL</sequence>
<evidence type="ECO:0000313" key="2">
    <source>
        <dbReference type="Proteomes" id="UP000817854"/>
    </source>
</evidence>